<protein>
    <recommendedName>
        <fullName evidence="3">Secreted protein</fullName>
    </recommendedName>
</protein>
<comment type="caution">
    <text evidence="1">The sequence shown here is derived from an EMBL/GenBank/DDBJ whole genome shotgun (WGS) entry which is preliminary data.</text>
</comment>
<evidence type="ECO:0000313" key="2">
    <source>
        <dbReference type="Proteomes" id="UP001610334"/>
    </source>
</evidence>
<sequence>MAGNWGAGKRTRFQTISAAICLLSDIVSGCWRFSSLTSSILSPVSLSWVSTAFTAFTSVVNPHARPELLRSGMAVLLGSKLERSTAGTDKYAAAASLKASN</sequence>
<reference evidence="1 2" key="1">
    <citation type="submission" date="2024-07" db="EMBL/GenBank/DDBJ databases">
        <title>Section-level genome sequencing and comparative genomics of Aspergillus sections Usti and Cavernicolus.</title>
        <authorList>
            <consortium name="Lawrence Berkeley National Laboratory"/>
            <person name="Nybo J.L."/>
            <person name="Vesth T.C."/>
            <person name="Theobald S."/>
            <person name="Frisvad J.C."/>
            <person name="Larsen T.O."/>
            <person name="Kjaerboelling I."/>
            <person name="Rothschild-Mancinelli K."/>
            <person name="Lyhne E.K."/>
            <person name="Kogle M.E."/>
            <person name="Barry K."/>
            <person name="Clum A."/>
            <person name="Na H."/>
            <person name="Ledsgaard L."/>
            <person name="Lin J."/>
            <person name="Lipzen A."/>
            <person name="Kuo A."/>
            <person name="Riley R."/>
            <person name="Mondo S."/>
            <person name="Labutti K."/>
            <person name="Haridas S."/>
            <person name="Pangalinan J."/>
            <person name="Salamov A.A."/>
            <person name="Simmons B.A."/>
            <person name="Magnuson J.K."/>
            <person name="Chen J."/>
            <person name="Drula E."/>
            <person name="Henrissat B."/>
            <person name="Wiebenga A."/>
            <person name="Lubbers R.J."/>
            <person name="Gomes A.C."/>
            <person name="Makela M.R."/>
            <person name="Stajich J."/>
            <person name="Grigoriev I.V."/>
            <person name="Mortensen U.H."/>
            <person name="De Vries R.P."/>
            <person name="Baker S.E."/>
            <person name="Andersen M.R."/>
        </authorList>
    </citation>
    <scope>NUCLEOTIDE SEQUENCE [LARGE SCALE GENOMIC DNA]</scope>
    <source>
        <strain evidence="1 2">CBS 588.65</strain>
    </source>
</reference>
<dbReference type="Proteomes" id="UP001610334">
    <property type="component" value="Unassembled WGS sequence"/>
</dbReference>
<name>A0ABR4GUC5_9EURO</name>
<keyword evidence="2" id="KW-1185">Reference proteome</keyword>
<proteinExistence type="predicted"/>
<evidence type="ECO:0008006" key="3">
    <source>
        <dbReference type="Google" id="ProtNLM"/>
    </source>
</evidence>
<dbReference type="EMBL" id="JBFXLT010000169">
    <property type="protein sequence ID" value="KAL2802676.1"/>
    <property type="molecule type" value="Genomic_DNA"/>
</dbReference>
<organism evidence="1 2">
    <name type="scientific">Aspergillus granulosus</name>
    <dbReference type="NCBI Taxonomy" id="176169"/>
    <lineage>
        <taxon>Eukaryota</taxon>
        <taxon>Fungi</taxon>
        <taxon>Dikarya</taxon>
        <taxon>Ascomycota</taxon>
        <taxon>Pezizomycotina</taxon>
        <taxon>Eurotiomycetes</taxon>
        <taxon>Eurotiomycetidae</taxon>
        <taxon>Eurotiales</taxon>
        <taxon>Aspergillaceae</taxon>
        <taxon>Aspergillus</taxon>
        <taxon>Aspergillus subgen. Nidulantes</taxon>
    </lineage>
</organism>
<accession>A0ABR4GUC5</accession>
<gene>
    <name evidence="1" type="ORF">BJX63DRAFT_414336</name>
</gene>
<evidence type="ECO:0000313" key="1">
    <source>
        <dbReference type="EMBL" id="KAL2802676.1"/>
    </source>
</evidence>